<evidence type="ECO:0000313" key="3">
    <source>
        <dbReference type="EMBL" id="KKS30872.1"/>
    </source>
</evidence>
<evidence type="ECO:0000313" key="4">
    <source>
        <dbReference type="Proteomes" id="UP000034160"/>
    </source>
</evidence>
<reference evidence="3 4" key="1">
    <citation type="journal article" date="2015" name="Nature">
        <title>rRNA introns, odd ribosomes, and small enigmatic genomes across a large radiation of phyla.</title>
        <authorList>
            <person name="Brown C.T."/>
            <person name="Hug L.A."/>
            <person name="Thomas B.C."/>
            <person name="Sharon I."/>
            <person name="Castelle C.J."/>
            <person name="Singh A."/>
            <person name="Wilkins M.J."/>
            <person name="Williams K.H."/>
            <person name="Banfield J.F."/>
        </authorList>
    </citation>
    <scope>NUCLEOTIDE SEQUENCE [LARGE SCALE GENOMIC DNA]</scope>
</reference>
<feature type="transmembrane region" description="Helical" evidence="1">
    <location>
        <begin position="548"/>
        <end position="567"/>
    </location>
</feature>
<dbReference type="InterPro" id="IPR001173">
    <property type="entry name" value="Glyco_trans_2-like"/>
</dbReference>
<accession>A0A0G0Y2I8</accession>
<comment type="caution">
    <text evidence="3">The sequence shown here is derived from an EMBL/GenBank/DDBJ whole genome shotgun (WGS) entry which is preliminary data.</text>
</comment>
<evidence type="ECO:0000259" key="2">
    <source>
        <dbReference type="Pfam" id="PF00535"/>
    </source>
</evidence>
<feature type="transmembrane region" description="Helical" evidence="1">
    <location>
        <begin position="329"/>
        <end position="350"/>
    </location>
</feature>
<dbReference type="CDD" id="cd04186">
    <property type="entry name" value="GT_2_like_c"/>
    <property type="match status" value="1"/>
</dbReference>
<dbReference type="EMBL" id="LCCN01000029">
    <property type="protein sequence ID" value="KKS30872.1"/>
    <property type="molecule type" value="Genomic_DNA"/>
</dbReference>
<keyword evidence="1" id="KW-0812">Transmembrane</keyword>
<keyword evidence="1" id="KW-0472">Membrane</keyword>
<feature type="domain" description="Glycosyltransferase 2-like" evidence="2">
    <location>
        <begin position="24"/>
        <end position="112"/>
    </location>
</feature>
<feature type="transmembrane region" description="Helical" evidence="1">
    <location>
        <begin position="409"/>
        <end position="433"/>
    </location>
</feature>
<organism evidence="3 4">
    <name type="scientific">Candidatus Amesbacteria bacterium GW2011_GWA2_42_12</name>
    <dbReference type="NCBI Taxonomy" id="1618356"/>
    <lineage>
        <taxon>Bacteria</taxon>
        <taxon>Candidatus Amesiibacteriota</taxon>
    </lineage>
</organism>
<dbReference type="PANTHER" id="PTHR43179:SF7">
    <property type="entry name" value="RHAMNOSYLTRANSFERASE WBBL"/>
    <property type="match status" value="1"/>
</dbReference>
<keyword evidence="1" id="KW-1133">Transmembrane helix</keyword>
<sequence>MQKSIIKLSIIIVEYKSGKYGKMLVQSLPKRKDWEVIVVDNSFYNRGFSSGCNEGAKKAKGKYLLFLNPDVMISEPAIETLLKYLETHPKVGVVGPRYKNAEGNTEQCSTDHPTPLVAAVALSFLNTLFPNIPISKKYWLKGWNRESTRKVGVISGAAMMVRTKEFFNLGMFDEQYFLYWEEFDFCKRYQQIGLQSVYVAEAVADHPREISVKQSTQNLLPIFLQSRRRYFRKFYGLFPMIMLEFWLGLWERWRVVILALWSLFLRVVDLQHLNLIGDQGRDYLQALNLLHGKAFPLLGIPSSIPRFSQGPLNIWFAATSFLFGGANPYSPVLFAAVLTTLGVLLLYWFVEKHYGKTVAFSVSMIAAVAPGAVLQSRMPFYLFAVPLFLIIFFYKIISIQKTKPTSIFWATLSYWLLFQWELAVIPLFLVLPLSFLYKKIKIKTWIFPTVFGTIIGILPQLVYDISHSCSHLCGLGFWVGYRIVAITGFDGRHGIALPDVPTIFSKIGLQFEKLFDLYSIGTIAIFILIIFSCIYQIALWKQKQHDEVFTYVVFASIFLLFGIFIHGSPSEAYMPPFLVLIPLLLAKLLSVTPIKLQKLFTILCLLYAAGISYSLISNHFFAREILPQMNASRWIARDARDGGIDLKSYDTPSRMPTYLDTYRFLLSIFGAKLDPRGTRYVISQEESIVLPSIDVMQQTFGYVRVVKEI</sequence>
<dbReference type="STRING" id="1618356.UU93_C0029G0004"/>
<name>A0A0G0Y2I8_9BACT</name>
<proteinExistence type="predicted"/>
<feature type="transmembrane region" description="Helical" evidence="1">
    <location>
        <begin position="234"/>
        <end position="253"/>
    </location>
</feature>
<dbReference type="PANTHER" id="PTHR43179">
    <property type="entry name" value="RHAMNOSYLTRANSFERASE WBBL"/>
    <property type="match status" value="1"/>
</dbReference>
<protein>
    <recommendedName>
        <fullName evidence="2">Glycosyltransferase 2-like domain-containing protein</fullName>
    </recommendedName>
</protein>
<dbReference type="SUPFAM" id="SSF53448">
    <property type="entry name" value="Nucleotide-diphospho-sugar transferases"/>
    <property type="match status" value="1"/>
</dbReference>
<evidence type="ECO:0000256" key="1">
    <source>
        <dbReference type="SAM" id="Phobius"/>
    </source>
</evidence>
<dbReference type="Pfam" id="PF00535">
    <property type="entry name" value="Glycos_transf_2"/>
    <property type="match status" value="1"/>
</dbReference>
<dbReference type="Gene3D" id="3.90.550.10">
    <property type="entry name" value="Spore Coat Polysaccharide Biosynthesis Protein SpsA, Chain A"/>
    <property type="match status" value="1"/>
</dbReference>
<dbReference type="AlphaFoldDB" id="A0A0G0Y2I8"/>
<feature type="transmembrane region" description="Helical" evidence="1">
    <location>
        <begin position="599"/>
        <end position="621"/>
    </location>
</feature>
<feature type="transmembrane region" description="Helical" evidence="1">
    <location>
        <begin position="573"/>
        <end position="592"/>
    </location>
</feature>
<dbReference type="Proteomes" id="UP000034160">
    <property type="component" value="Unassembled WGS sequence"/>
</dbReference>
<feature type="transmembrane region" description="Helical" evidence="1">
    <location>
        <begin position="445"/>
        <end position="463"/>
    </location>
</feature>
<dbReference type="InterPro" id="IPR029044">
    <property type="entry name" value="Nucleotide-diphossugar_trans"/>
</dbReference>
<feature type="transmembrane region" description="Helical" evidence="1">
    <location>
        <begin position="380"/>
        <end position="397"/>
    </location>
</feature>
<gene>
    <name evidence="3" type="ORF">UU93_C0029G0004</name>
</gene>
<feature type="transmembrane region" description="Helical" evidence="1">
    <location>
        <begin position="515"/>
        <end position="536"/>
    </location>
</feature>